<comment type="cofactor">
    <cofactor evidence="1">
        <name>FAD</name>
        <dbReference type="ChEBI" id="CHEBI:57692"/>
    </cofactor>
</comment>
<dbReference type="InterPro" id="IPR009075">
    <property type="entry name" value="AcylCo_DH/oxidase_C"/>
</dbReference>
<feature type="domain" description="Acyl-CoA oxidase/dehydrogenase middle" evidence="7">
    <location>
        <begin position="135"/>
        <end position="210"/>
    </location>
</feature>
<dbReference type="Gene3D" id="2.40.110.10">
    <property type="entry name" value="Butyryl-CoA Dehydrogenase, subunit A, domain 2"/>
    <property type="match status" value="1"/>
</dbReference>
<gene>
    <name evidence="9" type="ORF">AACH10_02295</name>
</gene>
<dbReference type="SUPFAM" id="SSF47203">
    <property type="entry name" value="Acyl-CoA dehydrogenase C-terminal domain-like"/>
    <property type="match status" value="1"/>
</dbReference>
<dbReference type="Pfam" id="PF02771">
    <property type="entry name" value="Acyl-CoA_dh_N"/>
    <property type="match status" value="1"/>
</dbReference>
<dbReference type="EMBL" id="JBBUTH010000001">
    <property type="protein sequence ID" value="MEK8049060.1"/>
    <property type="molecule type" value="Genomic_DNA"/>
</dbReference>
<comment type="similarity">
    <text evidence="2">Belongs to the acyl-CoA dehydrogenase family.</text>
</comment>
<dbReference type="SUPFAM" id="SSF56645">
    <property type="entry name" value="Acyl-CoA dehydrogenase NM domain-like"/>
    <property type="match status" value="1"/>
</dbReference>
<name>A0ABU9CB08_9BURK</name>
<dbReference type="Pfam" id="PF00441">
    <property type="entry name" value="Acyl-CoA_dh_1"/>
    <property type="match status" value="1"/>
</dbReference>
<dbReference type="InterPro" id="IPR046373">
    <property type="entry name" value="Acyl-CoA_Oxase/DH_mid-dom_sf"/>
</dbReference>
<dbReference type="PANTHER" id="PTHR43884">
    <property type="entry name" value="ACYL-COA DEHYDROGENASE"/>
    <property type="match status" value="1"/>
</dbReference>
<feature type="domain" description="Acyl-CoA dehydrogenase/oxidase C-terminal" evidence="6">
    <location>
        <begin position="223"/>
        <end position="368"/>
    </location>
</feature>
<evidence type="ECO:0000259" key="7">
    <source>
        <dbReference type="Pfam" id="PF02770"/>
    </source>
</evidence>
<comment type="caution">
    <text evidence="9">The sequence shown here is derived from an EMBL/GenBank/DDBJ whole genome shotgun (WGS) entry which is preliminary data.</text>
</comment>
<keyword evidence="10" id="KW-1185">Reference proteome</keyword>
<dbReference type="CDD" id="cd00567">
    <property type="entry name" value="ACAD"/>
    <property type="match status" value="1"/>
</dbReference>
<dbReference type="InterPro" id="IPR009100">
    <property type="entry name" value="AcylCoA_DH/oxidase_NM_dom_sf"/>
</dbReference>
<dbReference type="Gene3D" id="1.10.540.10">
    <property type="entry name" value="Acyl-CoA dehydrogenase/oxidase, N-terminal domain"/>
    <property type="match status" value="1"/>
</dbReference>
<evidence type="ECO:0000256" key="2">
    <source>
        <dbReference type="ARBA" id="ARBA00009347"/>
    </source>
</evidence>
<dbReference type="InterPro" id="IPR006091">
    <property type="entry name" value="Acyl-CoA_Oxase/DH_mid-dom"/>
</dbReference>
<dbReference type="Gene3D" id="1.20.140.10">
    <property type="entry name" value="Butyryl-CoA Dehydrogenase, subunit A, domain 3"/>
    <property type="match status" value="1"/>
</dbReference>
<evidence type="ECO:0000256" key="4">
    <source>
        <dbReference type="ARBA" id="ARBA00022827"/>
    </source>
</evidence>
<dbReference type="RefSeq" id="WP_341408734.1">
    <property type="nucleotide sequence ID" value="NZ_JBBUTH010000001.1"/>
</dbReference>
<evidence type="ECO:0000313" key="9">
    <source>
        <dbReference type="EMBL" id="MEK8049060.1"/>
    </source>
</evidence>
<proteinExistence type="inferred from homology"/>
<dbReference type="Proteomes" id="UP001365405">
    <property type="component" value="Unassembled WGS sequence"/>
</dbReference>
<dbReference type="InterPro" id="IPR037069">
    <property type="entry name" value="AcylCoA_DH/ox_N_sf"/>
</dbReference>
<evidence type="ECO:0000259" key="8">
    <source>
        <dbReference type="Pfam" id="PF02771"/>
    </source>
</evidence>
<dbReference type="Pfam" id="PF02770">
    <property type="entry name" value="Acyl-CoA_dh_M"/>
    <property type="match status" value="1"/>
</dbReference>
<evidence type="ECO:0000256" key="3">
    <source>
        <dbReference type="ARBA" id="ARBA00022630"/>
    </source>
</evidence>
<reference evidence="9 10" key="1">
    <citation type="submission" date="2024-04" db="EMBL/GenBank/DDBJ databases">
        <title>Novel species of the genus Ideonella isolated from streams.</title>
        <authorList>
            <person name="Lu H."/>
        </authorList>
    </citation>
    <scope>NUCLEOTIDE SEQUENCE [LARGE SCALE GENOMIC DNA]</scope>
    <source>
        <strain evidence="9 10">DXS22W</strain>
    </source>
</reference>
<evidence type="ECO:0000256" key="1">
    <source>
        <dbReference type="ARBA" id="ARBA00001974"/>
    </source>
</evidence>
<dbReference type="PANTHER" id="PTHR43884:SF20">
    <property type="entry name" value="ACYL-COA DEHYDROGENASE FADE28"/>
    <property type="match status" value="1"/>
</dbReference>
<keyword evidence="3" id="KW-0285">Flavoprotein</keyword>
<evidence type="ECO:0000313" key="10">
    <source>
        <dbReference type="Proteomes" id="UP001365405"/>
    </source>
</evidence>
<evidence type="ECO:0000256" key="5">
    <source>
        <dbReference type="ARBA" id="ARBA00023002"/>
    </source>
</evidence>
<dbReference type="InterPro" id="IPR013786">
    <property type="entry name" value="AcylCoA_DH/ox_N"/>
</dbReference>
<keyword evidence="4" id="KW-0274">FAD</keyword>
<accession>A0ABU9CB08</accession>
<keyword evidence="5" id="KW-0560">Oxidoreductase</keyword>
<dbReference type="InterPro" id="IPR036250">
    <property type="entry name" value="AcylCo_DH-like_C"/>
</dbReference>
<sequence>MTWNLDESQRLLRDSARTFMAERAPVAHLRALRDGSDAQGHSPALWQAFAEQGYSAVLVPEAHGGLGLGLVEAGVIAEQIGRNLTPTPWLPTAVLAAWLLQRAGSAAQQSAWLPRIAAAGTVLALAIDEAARHRPQTIATTATQTGDGWRLQGSKLFVVDGHVAEAFIVAARTEGGTALLLVPADAAGVRVERTAMVDSHNAARVQFDGVTLAADALIGSVADGAALLEATLDVGRAVVAAELLGLADEVFARTVQYLKERKQFDRLIGEFQALQHRAAELHCDLELTRAIVGAALDAAAVDPAAARLIVSQAKARAALTANRAVQEGVQMHGGIGMTDAVDFGLFMKRARVLQEWLGDSAYHIDRAATIAGY</sequence>
<protein>
    <submittedName>
        <fullName evidence="9">Acyl-CoA dehydrogenase family protein</fullName>
    </submittedName>
</protein>
<evidence type="ECO:0000259" key="6">
    <source>
        <dbReference type="Pfam" id="PF00441"/>
    </source>
</evidence>
<organism evidence="9 10">
    <name type="scientific">Pseudaquabacterium inlustre</name>
    <dbReference type="NCBI Taxonomy" id="2984192"/>
    <lineage>
        <taxon>Bacteria</taxon>
        <taxon>Pseudomonadati</taxon>
        <taxon>Pseudomonadota</taxon>
        <taxon>Betaproteobacteria</taxon>
        <taxon>Burkholderiales</taxon>
        <taxon>Sphaerotilaceae</taxon>
        <taxon>Pseudaquabacterium</taxon>
    </lineage>
</organism>
<feature type="domain" description="Acyl-CoA dehydrogenase/oxidase N-terminal" evidence="8">
    <location>
        <begin position="7"/>
        <end position="118"/>
    </location>
</feature>